<dbReference type="SUPFAM" id="SSF47973">
    <property type="entry name" value="Ribosomal protein S7"/>
    <property type="match status" value="1"/>
</dbReference>
<dbReference type="EMBL" id="JXTB01000001">
    <property type="protein sequence ID" value="PON80668.1"/>
    <property type="molecule type" value="Genomic_DNA"/>
</dbReference>
<protein>
    <submittedName>
        <fullName evidence="5">Ribosomal protein</fullName>
    </submittedName>
</protein>
<dbReference type="Pfam" id="PF00177">
    <property type="entry name" value="Ribosomal_S7"/>
    <property type="match status" value="1"/>
</dbReference>
<evidence type="ECO:0000313" key="5">
    <source>
        <dbReference type="EMBL" id="PON80668.1"/>
    </source>
</evidence>
<dbReference type="GO" id="GO:0005840">
    <property type="term" value="C:ribosome"/>
    <property type="evidence" value="ECO:0007669"/>
    <property type="project" value="UniProtKB-KW"/>
</dbReference>
<dbReference type="AlphaFoldDB" id="A0A2P5E539"/>
<evidence type="ECO:0000313" key="6">
    <source>
        <dbReference type="Proteomes" id="UP000237105"/>
    </source>
</evidence>
<evidence type="ECO:0000256" key="2">
    <source>
        <dbReference type="ARBA" id="ARBA00022980"/>
    </source>
</evidence>
<reference evidence="6" key="1">
    <citation type="submission" date="2016-06" db="EMBL/GenBank/DDBJ databases">
        <title>Parallel loss of symbiosis genes in relatives of nitrogen-fixing non-legume Parasponia.</title>
        <authorList>
            <person name="Van Velzen R."/>
            <person name="Holmer R."/>
            <person name="Bu F."/>
            <person name="Rutten L."/>
            <person name="Van Zeijl A."/>
            <person name="Liu W."/>
            <person name="Santuari L."/>
            <person name="Cao Q."/>
            <person name="Sharma T."/>
            <person name="Shen D."/>
            <person name="Roswanjaya Y."/>
            <person name="Wardhani T."/>
            <person name="Kalhor M.S."/>
            <person name="Jansen J."/>
            <person name="Van den Hoogen J."/>
            <person name="Gungor B."/>
            <person name="Hartog M."/>
            <person name="Hontelez J."/>
            <person name="Verver J."/>
            <person name="Yang W.-C."/>
            <person name="Schijlen E."/>
            <person name="Repin R."/>
            <person name="Schilthuizen M."/>
            <person name="Schranz E."/>
            <person name="Heidstra R."/>
            <person name="Miyata K."/>
            <person name="Fedorova E."/>
            <person name="Kohlen W."/>
            <person name="Bisseling T."/>
            <person name="Smit S."/>
            <person name="Geurts R."/>
        </authorList>
    </citation>
    <scope>NUCLEOTIDE SEQUENCE [LARGE SCALE GENOMIC DNA]</scope>
    <source>
        <strain evidence="6">cv. WU1-14</strain>
    </source>
</reference>
<organism evidence="5 6">
    <name type="scientific">Parasponia andersonii</name>
    <name type="common">Sponia andersonii</name>
    <dbReference type="NCBI Taxonomy" id="3476"/>
    <lineage>
        <taxon>Eukaryota</taxon>
        <taxon>Viridiplantae</taxon>
        <taxon>Streptophyta</taxon>
        <taxon>Embryophyta</taxon>
        <taxon>Tracheophyta</taxon>
        <taxon>Spermatophyta</taxon>
        <taxon>Magnoliopsida</taxon>
        <taxon>eudicotyledons</taxon>
        <taxon>Gunneridae</taxon>
        <taxon>Pentapetalae</taxon>
        <taxon>rosids</taxon>
        <taxon>fabids</taxon>
        <taxon>Rosales</taxon>
        <taxon>Cannabaceae</taxon>
        <taxon>Parasponia</taxon>
    </lineage>
</organism>
<evidence type="ECO:0000259" key="4">
    <source>
        <dbReference type="Pfam" id="PF00177"/>
    </source>
</evidence>
<evidence type="ECO:0000256" key="1">
    <source>
        <dbReference type="ARBA" id="ARBA00007151"/>
    </source>
</evidence>
<dbReference type="STRING" id="3476.A0A2P5E539"/>
<comment type="similarity">
    <text evidence="1">Belongs to the universal ribosomal protein uS7 family.</text>
</comment>
<keyword evidence="2 5" id="KW-0689">Ribosomal protein</keyword>
<proteinExistence type="inferred from homology"/>
<sequence length="86" mass="10040">MFSVLICSVIDCIQQRSAVLWISSGKAIRWILEAAFKRCISCRISLEKCSFAEKLDAYRKSGIVHKKRENLHRLASTHRSFAHFRW</sequence>
<keyword evidence="3" id="KW-0687">Ribonucleoprotein</keyword>
<name>A0A2P5E539_PARAD</name>
<dbReference type="InterPro" id="IPR023798">
    <property type="entry name" value="Ribosomal_uS7_dom"/>
</dbReference>
<evidence type="ECO:0000256" key="3">
    <source>
        <dbReference type="ARBA" id="ARBA00023274"/>
    </source>
</evidence>
<accession>A0A2P5E539</accession>
<dbReference type="Gene3D" id="1.10.455.10">
    <property type="entry name" value="Ribosomal protein S7 domain"/>
    <property type="match status" value="1"/>
</dbReference>
<dbReference type="Proteomes" id="UP000237105">
    <property type="component" value="Unassembled WGS sequence"/>
</dbReference>
<dbReference type="GO" id="GO:1990904">
    <property type="term" value="C:ribonucleoprotein complex"/>
    <property type="evidence" value="ECO:0007669"/>
    <property type="project" value="UniProtKB-KW"/>
</dbReference>
<dbReference type="OrthoDB" id="1179038at2759"/>
<comment type="caution">
    <text evidence="5">The sequence shown here is derived from an EMBL/GenBank/DDBJ whole genome shotgun (WGS) entry which is preliminary data.</text>
</comment>
<feature type="domain" description="Small ribosomal subunit protein uS7" evidence="4">
    <location>
        <begin position="26"/>
        <end position="79"/>
    </location>
</feature>
<dbReference type="InterPro" id="IPR036823">
    <property type="entry name" value="Ribosomal_uS7_dom_sf"/>
</dbReference>
<keyword evidence="6" id="KW-1185">Reference proteome</keyword>
<gene>
    <name evidence="5" type="ORF">PanWU01x14_002240</name>
</gene>